<reference evidence="3" key="1">
    <citation type="submission" date="2016-09" db="EMBL/GenBank/DDBJ databases">
        <authorList>
            <person name="Koehorst J."/>
        </authorList>
    </citation>
    <scope>NUCLEOTIDE SEQUENCE [LARGE SCALE GENOMIC DNA]</scope>
</reference>
<keyword evidence="1" id="KW-0472">Membrane</keyword>
<sequence>MPFSPKRRYTYPLLAFFIVSILREDSKNNKYSLFLLTNFAIWTLPVLPLWWLLIRWKKHTRTPKLRIVQQLSISLLSFLPWGIASWCITHAWLVFPEKADICGTGFLILTTPCLLAVSLWIGKVATIAKRPPSVPATSPPSQESEDICLINVEHNSAYDHVVITLNQYGKEVLEYWLTSLIPKYDHEFGCPDETSIQPSSGDDYTPCGFYNFSHAPVDDIYGEIQIKDYPGTLMLDANRNGIIRLLETVAALSEQQPETSCHANTVPDANTSDAHDIPKPYASVITFRFIKDVSAGMITPTET</sequence>
<protein>
    <submittedName>
        <fullName evidence="2">Uncharacterized protein</fullName>
    </submittedName>
</protein>
<dbReference type="Proteomes" id="UP000176204">
    <property type="component" value="Chromosome I"/>
</dbReference>
<keyword evidence="1" id="KW-1133">Transmembrane helix</keyword>
<dbReference type="EMBL" id="LT629973">
    <property type="protein sequence ID" value="SEI00734.1"/>
    <property type="molecule type" value="Genomic_DNA"/>
</dbReference>
<name>A0A1C7PA76_9BACT</name>
<evidence type="ECO:0000313" key="2">
    <source>
        <dbReference type="EMBL" id="SEI00734.1"/>
    </source>
</evidence>
<feature type="transmembrane region" description="Helical" evidence="1">
    <location>
        <begin position="33"/>
        <end position="54"/>
    </location>
</feature>
<feature type="transmembrane region" description="Helical" evidence="1">
    <location>
        <begin position="75"/>
        <end position="95"/>
    </location>
</feature>
<dbReference type="KEGG" id="agl:PYTT_2510"/>
<accession>A0A1C7PA76</accession>
<feature type="transmembrane region" description="Helical" evidence="1">
    <location>
        <begin position="101"/>
        <end position="121"/>
    </location>
</feature>
<keyword evidence="1" id="KW-0812">Transmembrane</keyword>
<dbReference type="RefSeq" id="WP_067777524.1">
    <property type="nucleotide sequence ID" value="NZ_LIGX01000037.1"/>
</dbReference>
<evidence type="ECO:0000256" key="1">
    <source>
        <dbReference type="SAM" id="Phobius"/>
    </source>
</evidence>
<dbReference type="AlphaFoldDB" id="A0A1C7PA76"/>
<evidence type="ECO:0000313" key="3">
    <source>
        <dbReference type="Proteomes" id="UP000176204"/>
    </source>
</evidence>
<organism evidence="2 3">
    <name type="scientific">Akkermansia glycaniphila</name>
    <dbReference type="NCBI Taxonomy" id="1679444"/>
    <lineage>
        <taxon>Bacteria</taxon>
        <taxon>Pseudomonadati</taxon>
        <taxon>Verrucomicrobiota</taxon>
        <taxon>Verrucomicrobiia</taxon>
        <taxon>Verrucomicrobiales</taxon>
        <taxon>Akkermansiaceae</taxon>
        <taxon>Akkermansia</taxon>
    </lineage>
</organism>
<gene>
    <name evidence="2" type="ORF">PYTT_2510</name>
</gene>
<dbReference type="STRING" id="1679444.PYTT_2510"/>
<keyword evidence="3" id="KW-1185">Reference proteome</keyword>
<proteinExistence type="predicted"/>